<evidence type="ECO:0000256" key="7">
    <source>
        <dbReference type="SAM" id="MobiDB-lite"/>
    </source>
</evidence>
<keyword evidence="3" id="KW-0963">Cytoplasm</keyword>
<dbReference type="KEGG" id="slb:AWJ20_2993"/>
<dbReference type="PANTHER" id="PTHR23030">
    <property type="entry name" value="PCD6 INTERACTING PROTEIN-RELATED"/>
    <property type="match status" value="1"/>
</dbReference>
<keyword evidence="4" id="KW-0967">Endosome</keyword>
<dbReference type="AlphaFoldDB" id="A0A167FJ23"/>
<dbReference type="RefSeq" id="XP_018737843.1">
    <property type="nucleotide sequence ID" value="XM_018879978.1"/>
</dbReference>
<feature type="domain" description="BRO1" evidence="8">
    <location>
        <begin position="5"/>
        <end position="392"/>
    </location>
</feature>
<reference evidence="9 10" key="1">
    <citation type="submission" date="2016-02" db="EMBL/GenBank/DDBJ databases">
        <title>Complete genome sequence and transcriptome regulation of the pentose utilising yeast Sugiyamaella lignohabitans.</title>
        <authorList>
            <person name="Bellasio M."/>
            <person name="Peymann A."/>
            <person name="Valli M."/>
            <person name="Sipitzky M."/>
            <person name="Graf A."/>
            <person name="Sauer M."/>
            <person name="Marx H."/>
            <person name="Mattanovich D."/>
        </authorList>
    </citation>
    <scope>NUCLEOTIDE SEQUENCE [LARGE SCALE GENOMIC DNA]</scope>
    <source>
        <strain evidence="9 10">CBS 10342</strain>
    </source>
</reference>
<feature type="compositionally biased region" description="Low complexity" evidence="7">
    <location>
        <begin position="794"/>
        <end position="820"/>
    </location>
</feature>
<dbReference type="GeneID" id="30034965"/>
<feature type="compositionally biased region" description="Polar residues" evidence="7">
    <location>
        <begin position="882"/>
        <end position="901"/>
    </location>
</feature>
<accession>A0A167FJ23</accession>
<dbReference type="PROSITE" id="PS51180">
    <property type="entry name" value="BRO1"/>
    <property type="match status" value="1"/>
</dbReference>
<feature type="region of interest" description="Disordered" evidence="7">
    <location>
        <begin position="764"/>
        <end position="901"/>
    </location>
</feature>
<dbReference type="InterPro" id="IPR025304">
    <property type="entry name" value="ALIX_V_dom"/>
</dbReference>
<feature type="compositionally biased region" description="Low complexity" evidence="7">
    <location>
        <begin position="871"/>
        <end position="881"/>
    </location>
</feature>
<dbReference type="InterPro" id="IPR004328">
    <property type="entry name" value="BRO1_dom"/>
</dbReference>
<dbReference type="CDD" id="cd09242">
    <property type="entry name" value="BRO1_ScBro1_like"/>
    <property type="match status" value="1"/>
</dbReference>
<organism evidence="9 10">
    <name type="scientific">Sugiyamaella lignohabitans</name>
    <dbReference type="NCBI Taxonomy" id="796027"/>
    <lineage>
        <taxon>Eukaryota</taxon>
        <taxon>Fungi</taxon>
        <taxon>Dikarya</taxon>
        <taxon>Ascomycota</taxon>
        <taxon>Saccharomycotina</taxon>
        <taxon>Dipodascomycetes</taxon>
        <taxon>Dipodascales</taxon>
        <taxon>Trichomonascaceae</taxon>
        <taxon>Sugiyamaella</taxon>
    </lineage>
</organism>
<dbReference type="Gene3D" id="1.20.140.50">
    <property type="entry name" value="alix/aip1 like domains"/>
    <property type="match status" value="1"/>
</dbReference>
<keyword evidence="10" id="KW-1185">Reference proteome</keyword>
<dbReference type="Gene3D" id="1.25.40.280">
    <property type="entry name" value="alix/aip1 like domains"/>
    <property type="match status" value="1"/>
</dbReference>
<dbReference type="PANTHER" id="PTHR23030:SF30">
    <property type="entry name" value="TYROSINE-PROTEIN PHOSPHATASE NON-RECEPTOR TYPE 23"/>
    <property type="match status" value="1"/>
</dbReference>
<dbReference type="OrthoDB" id="2141925at2759"/>
<name>A0A167FJ23_9ASCO</name>
<dbReference type="EMBL" id="CP014503">
    <property type="protein sequence ID" value="ANB15366.1"/>
    <property type="molecule type" value="Genomic_DNA"/>
</dbReference>
<evidence type="ECO:0000313" key="9">
    <source>
        <dbReference type="EMBL" id="ANB15366.1"/>
    </source>
</evidence>
<dbReference type="Pfam" id="PF03097">
    <property type="entry name" value="BRO1"/>
    <property type="match status" value="1"/>
</dbReference>
<keyword evidence="6" id="KW-0175">Coiled coil</keyword>
<dbReference type="GO" id="GO:0005768">
    <property type="term" value="C:endosome"/>
    <property type="evidence" value="ECO:0007669"/>
    <property type="project" value="UniProtKB-SubCell"/>
</dbReference>
<dbReference type="Pfam" id="PF13949">
    <property type="entry name" value="ALIX_LYPXL_bnd"/>
    <property type="match status" value="1"/>
</dbReference>
<protein>
    <recommendedName>
        <fullName evidence="5">BRO domain-containing protein 1</fullName>
    </recommendedName>
</protein>
<evidence type="ECO:0000256" key="6">
    <source>
        <dbReference type="SAM" id="Coils"/>
    </source>
</evidence>
<dbReference type="SMART" id="SM01041">
    <property type="entry name" value="BRO1"/>
    <property type="match status" value="1"/>
</dbReference>
<evidence type="ECO:0000313" key="10">
    <source>
        <dbReference type="Proteomes" id="UP000189580"/>
    </source>
</evidence>
<proteinExistence type="predicted"/>
<feature type="coiled-coil region" evidence="6">
    <location>
        <begin position="448"/>
        <end position="475"/>
    </location>
</feature>
<evidence type="ECO:0000256" key="2">
    <source>
        <dbReference type="ARBA" id="ARBA00004496"/>
    </source>
</evidence>
<dbReference type="Proteomes" id="UP000189580">
    <property type="component" value="Chromosome b"/>
</dbReference>
<evidence type="ECO:0000256" key="4">
    <source>
        <dbReference type="ARBA" id="ARBA00022753"/>
    </source>
</evidence>
<evidence type="ECO:0000256" key="3">
    <source>
        <dbReference type="ARBA" id="ARBA00022490"/>
    </source>
</evidence>
<dbReference type="Gene3D" id="1.20.120.560">
    <property type="entry name" value="alix/aip1 in complex with the ypdl late domain"/>
    <property type="match status" value="1"/>
</dbReference>
<dbReference type="GO" id="GO:0043328">
    <property type="term" value="P:protein transport to vacuole involved in ubiquitin-dependent protein catabolic process via the multivesicular body sorting pathway"/>
    <property type="evidence" value="ECO:0007669"/>
    <property type="project" value="TreeGrafter"/>
</dbReference>
<evidence type="ECO:0000256" key="5">
    <source>
        <dbReference type="ARBA" id="ARBA00041284"/>
    </source>
</evidence>
<evidence type="ECO:0000259" key="8">
    <source>
        <dbReference type="PROSITE" id="PS51180"/>
    </source>
</evidence>
<dbReference type="InterPro" id="IPR038499">
    <property type="entry name" value="BRO1_sf"/>
</dbReference>
<evidence type="ECO:0000256" key="1">
    <source>
        <dbReference type="ARBA" id="ARBA00004177"/>
    </source>
</evidence>
<comment type="subcellular location">
    <subcellularLocation>
        <location evidence="2">Cytoplasm</location>
    </subcellularLocation>
    <subcellularLocation>
        <location evidence="1">Endosome</location>
    </subcellularLocation>
</comment>
<gene>
    <name evidence="9" type="primary">BRO1</name>
    <name evidence="9" type="ORF">AWJ20_2993</name>
</gene>
<sequence>MKDTALIALPLKETSETDWTGPLRQYITGIYGTADVYNEDITALNRLRQDVRGCASDATGRDIIYRYYGQLELLELRIPVNDHGCRLSFTWYDSFTHTPITQHSLAFEKASLLYNLASVNSHIGADSDDVKVSYAAFQAASGIYAFILENFLHAPSSDLVQDTVKALSKLMVGQAQEVLTLKQIHDSAAKPSTVAKLAKGTSNMYKSAGEALASVHTSKSWGEKSWHLLSQLKSKYYLAISYDYQARHLEATDKYGQALAYLNIAVESFREVVKQAVPLHSQYSDFVDTIKAYQETAELNLKRLDKDNDFIYHEHIPNAATLAEISGMEAAKPTPMNQLYKENKDISQIIGKELFEKLIPLSVHEKSSLYSEEKASLLRKEGEAVEVAEEEMASALEFLDLPASLRILQSNSDIEAGADQDLPSNVQSWASEISGSASITFANLESKRNTVYNTIKKAESLINEEENQWRTAKSQYGDSFNQTSSISLSSAISSDIHRIKESLSNGAVSDQLVQKLLNSGNVRQDIEKLRSGPYGQELMEAFTISAPSTNPQSAGSIPNLLDLDIVDERDDVASLVAQTDDLLNRLHKVSQERKTLFKDFKQRVHNDDISSLLILNSKVPNIEETLFKTELEKFQPFRTRLEATIHHQKVLLKEITSTWKKVLSNESVKQKTKSRESIKVQRLAMIDRFKLAYNSWKAAQDGMSKGSEFYDDLLSRSLGILQNAQQFHQNRGEERARLLSAARSAHNAATQDQLRQQLADFSIAPRPHESNPPSRGDFSIPSMTNAPTLPPKPNSVHSSFSGPSHDSFSNPGGSYLQSSQPLPPPPQSQLDSREYKPPSHFNSPAPAPYTVPSAYTPALYSQPESQPPVPSQYQTQSSYPQNFNSPTYSYQRQNSNNGYGQ</sequence>